<gene>
    <name evidence="1" type="ORF">H2198_002251</name>
</gene>
<protein>
    <submittedName>
        <fullName evidence="1">Uncharacterized protein</fullName>
    </submittedName>
</protein>
<sequence>MFYDIAIIGAGPSALAVAARLHESTPSALFTNDEHARYWKKYKQQRNRLESERKRRKSSVDSVNISQAENIGDPGLDRPSMIVLDAHSDQWLSAWKKRFRDLKISHLRSPLFFHPDPRDRDGLLAFAHEHNRTDELHEIPNVAGKELSKHEKKKQHSRKRNRPVVRHLKIDGRDRMDYFNPSSQLFEDYCEYIIDRYKLRNLVHRAQVLDITYDTETQNTRHGLFTVKTSTSSTILSRIVVVATGPSTVPAAPGIPPFEARGQSPCSMTHVFQPNGTHLPPALHHKIMTTSYPIKILIVGGGLTSAQVVHLLLHRYRKQQNFKIHLLLRHSRLKVKPFDIDLPWVSKTRNYFMASFYSAESDEERLSMLAQARNGGSVTPQFAKLLQNYEAEGRLKIHTDTEIELDRNTTWDSDQQEWRNLRFKNSNEASGCGADVIRRDLPGTAHHIIFCTSSTPSLPHISFLRNLQETHPLRALSGLPILTEDLAWSDGVPCFFTGVLAALRLGPGAANLMGARIGAERIAWAVEASLVKAANIHPCKSSAEEHQEHNDRAIADKEREGSADSSDFTGSFTNQFAVLSLDGDPIRRGRF</sequence>
<dbReference type="EMBL" id="JAPDRQ010000027">
    <property type="protein sequence ID" value="KAJ9660906.1"/>
    <property type="molecule type" value="Genomic_DNA"/>
</dbReference>
<keyword evidence="2" id="KW-1185">Reference proteome</keyword>
<dbReference type="Proteomes" id="UP001172386">
    <property type="component" value="Unassembled WGS sequence"/>
</dbReference>
<reference evidence="1" key="1">
    <citation type="submission" date="2022-10" db="EMBL/GenBank/DDBJ databases">
        <title>Culturing micro-colonial fungi from biological soil crusts in the Mojave desert and describing Neophaeococcomyces mojavensis, and introducing the new genera and species Taxawa tesnikishii.</title>
        <authorList>
            <person name="Kurbessoian T."/>
            <person name="Stajich J.E."/>
        </authorList>
    </citation>
    <scope>NUCLEOTIDE SEQUENCE</scope>
    <source>
        <strain evidence="1">JES_112</strain>
    </source>
</reference>
<name>A0ACC3AF26_9EURO</name>
<evidence type="ECO:0000313" key="2">
    <source>
        <dbReference type="Proteomes" id="UP001172386"/>
    </source>
</evidence>
<evidence type="ECO:0000313" key="1">
    <source>
        <dbReference type="EMBL" id="KAJ9660906.1"/>
    </source>
</evidence>
<proteinExistence type="predicted"/>
<comment type="caution">
    <text evidence="1">The sequence shown here is derived from an EMBL/GenBank/DDBJ whole genome shotgun (WGS) entry which is preliminary data.</text>
</comment>
<organism evidence="1 2">
    <name type="scientific">Neophaeococcomyces mojaviensis</name>
    <dbReference type="NCBI Taxonomy" id="3383035"/>
    <lineage>
        <taxon>Eukaryota</taxon>
        <taxon>Fungi</taxon>
        <taxon>Dikarya</taxon>
        <taxon>Ascomycota</taxon>
        <taxon>Pezizomycotina</taxon>
        <taxon>Eurotiomycetes</taxon>
        <taxon>Chaetothyriomycetidae</taxon>
        <taxon>Chaetothyriales</taxon>
        <taxon>Chaetothyriales incertae sedis</taxon>
        <taxon>Neophaeococcomyces</taxon>
    </lineage>
</organism>
<accession>A0ACC3AF26</accession>